<dbReference type="Gene3D" id="1.20.5.170">
    <property type="match status" value="1"/>
</dbReference>
<dbReference type="AlphaFoldDB" id="A0A267H0F1"/>
<dbReference type="InterPro" id="IPR004827">
    <property type="entry name" value="bZIP"/>
</dbReference>
<dbReference type="InterPro" id="IPR046347">
    <property type="entry name" value="bZIP_sf"/>
</dbReference>
<dbReference type="Proteomes" id="UP000215902">
    <property type="component" value="Unassembled WGS sequence"/>
</dbReference>
<feature type="region of interest" description="Disordered" evidence="1">
    <location>
        <begin position="1"/>
        <end position="43"/>
    </location>
</feature>
<dbReference type="EMBL" id="NIVC01000073">
    <property type="protein sequence ID" value="PAA91766.1"/>
    <property type="molecule type" value="Genomic_DNA"/>
</dbReference>
<evidence type="ECO:0000313" key="5">
    <source>
        <dbReference type="Proteomes" id="UP000215902"/>
    </source>
</evidence>
<evidence type="ECO:0000313" key="4">
    <source>
        <dbReference type="EMBL" id="PAA91766.1"/>
    </source>
</evidence>
<dbReference type="EMBL" id="NIVC01000286">
    <property type="protein sequence ID" value="PAA86277.1"/>
    <property type="molecule type" value="Genomic_DNA"/>
</dbReference>
<feature type="compositionally biased region" description="Basic and acidic residues" evidence="1">
    <location>
        <begin position="13"/>
        <end position="22"/>
    </location>
</feature>
<accession>A0A267H0F1</accession>
<dbReference type="GO" id="GO:0003700">
    <property type="term" value="F:DNA-binding transcription factor activity"/>
    <property type="evidence" value="ECO:0007669"/>
    <property type="project" value="InterPro"/>
</dbReference>
<keyword evidence="5" id="KW-1185">Reference proteome</keyword>
<protein>
    <recommendedName>
        <fullName evidence="2">BZIP domain-containing protein</fullName>
    </recommendedName>
</protein>
<reference evidence="4 5" key="1">
    <citation type="submission" date="2017-06" db="EMBL/GenBank/DDBJ databases">
        <title>A platform for efficient transgenesis in Macrostomum lignano, a flatworm model organism for stem cell research.</title>
        <authorList>
            <person name="Berezikov E."/>
        </authorList>
    </citation>
    <scope>NUCLEOTIDE SEQUENCE [LARGE SCALE GENOMIC DNA]</scope>
    <source>
        <strain evidence="4">DV1</strain>
        <tissue evidence="4">Whole organism</tissue>
    </source>
</reference>
<name>A0A267H0F1_9PLAT</name>
<evidence type="ECO:0000259" key="2">
    <source>
        <dbReference type="Pfam" id="PF07716"/>
    </source>
</evidence>
<sequence length="140" mass="15545">SNNNNSNHSNKIKVADKTADAYRRRRDRNNEAARASRQNRKERHEALRLACAHLSTAVAPIVRLRRLQAEAEVRSLCSAAGQSYEALLTSAAQQIGLPANFLNSVLAGVRRLQESTISPPVDEQRQRPAGESSDENEKCR</sequence>
<comment type="caution">
    <text evidence="4">The sequence shown here is derived from an EMBL/GenBank/DDBJ whole genome shotgun (WGS) entry which is preliminary data.</text>
</comment>
<feature type="non-terminal residue" evidence="4">
    <location>
        <position position="1"/>
    </location>
</feature>
<proteinExistence type="predicted"/>
<feature type="domain" description="BZIP" evidence="2">
    <location>
        <begin position="20"/>
        <end position="47"/>
    </location>
</feature>
<organism evidence="4 5">
    <name type="scientific">Macrostomum lignano</name>
    <dbReference type="NCBI Taxonomy" id="282301"/>
    <lineage>
        <taxon>Eukaryota</taxon>
        <taxon>Metazoa</taxon>
        <taxon>Spiralia</taxon>
        <taxon>Lophotrochozoa</taxon>
        <taxon>Platyhelminthes</taxon>
        <taxon>Rhabditophora</taxon>
        <taxon>Macrostomorpha</taxon>
        <taxon>Macrostomida</taxon>
        <taxon>Macrostomidae</taxon>
        <taxon>Macrostomum</taxon>
    </lineage>
</organism>
<dbReference type="SUPFAM" id="SSF57959">
    <property type="entry name" value="Leucine zipper domain"/>
    <property type="match status" value="1"/>
</dbReference>
<feature type="region of interest" description="Disordered" evidence="1">
    <location>
        <begin position="116"/>
        <end position="140"/>
    </location>
</feature>
<evidence type="ECO:0000313" key="3">
    <source>
        <dbReference type="EMBL" id="PAA86277.1"/>
    </source>
</evidence>
<gene>
    <name evidence="4" type="ORF">BOX15_Mlig004572g1</name>
    <name evidence="3" type="ORF">BOX15_Mlig024108g1</name>
</gene>
<evidence type="ECO:0000256" key="1">
    <source>
        <dbReference type="SAM" id="MobiDB-lite"/>
    </source>
</evidence>
<dbReference type="Pfam" id="PF07716">
    <property type="entry name" value="bZIP_2"/>
    <property type="match status" value="1"/>
</dbReference>